<dbReference type="InterPro" id="IPR036390">
    <property type="entry name" value="WH_DNA-bd_sf"/>
</dbReference>
<dbReference type="Proteomes" id="UP001596012">
    <property type="component" value="Unassembled WGS sequence"/>
</dbReference>
<feature type="region of interest" description="Disordered" evidence="1">
    <location>
        <begin position="95"/>
        <end position="155"/>
    </location>
</feature>
<feature type="compositionally biased region" description="Pro residues" evidence="1">
    <location>
        <begin position="105"/>
        <end position="114"/>
    </location>
</feature>
<evidence type="ECO:0000313" key="3">
    <source>
        <dbReference type="EMBL" id="MFC4471074.1"/>
    </source>
</evidence>
<feature type="compositionally biased region" description="Basic and acidic residues" evidence="1">
    <location>
        <begin position="133"/>
        <end position="149"/>
    </location>
</feature>
<dbReference type="Pfam" id="PF12802">
    <property type="entry name" value="MarR_2"/>
    <property type="match status" value="1"/>
</dbReference>
<organism evidence="3 4">
    <name type="scientific">Streptomyces xiangluensis</name>
    <dbReference type="NCBI Taxonomy" id="2665720"/>
    <lineage>
        <taxon>Bacteria</taxon>
        <taxon>Bacillati</taxon>
        <taxon>Actinomycetota</taxon>
        <taxon>Actinomycetes</taxon>
        <taxon>Kitasatosporales</taxon>
        <taxon>Streptomycetaceae</taxon>
        <taxon>Streptomyces</taxon>
    </lineage>
</organism>
<name>A0ABV8Z432_9ACTN</name>
<keyword evidence="4" id="KW-1185">Reference proteome</keyword>
<dbReference type="EMBL" id="JBHSFG010000087">
    <property type="protein sequence ID" value="MFC4471074.1"/>
    <property type="molecule type" value="Genomic_DNA"/>
</dbReference>
<dbReference type="InterPro" id="IPR000835">
    <property type="entry name" value="HTH_MarR-typ"/>
</dbReference>
<evidence type="ECO:0000259" key="2">
    <source>
        <dbReference type="Pfam" id="PF12802"/>
    </source>
</evidence>
<dbReference type="Gene3D" id="1.10.10.10">
    <property type="entry name" value="Winged helix-like DNA-binding domain superfamily/Winged helix DNA-binding domain"/>
    <property type="match status" value="1"/>
</dbReference>
<evidence type="ECO:0000256" key="1">
    <source>
        <dbReference type="SAM" id="MobiDB-lite"/>
    </source>
</evidence>
<sequence length="155" mass="17089">MPGSSARTSWTCAATAARRRALDDEEPVAADALDRVTWALRRAEWAVQAHKDQRLRPLGMAAAQYSLLICIHTDPGLTGAELARRLNVTPQAVASQVARMEAGPPGTPTAPAPPRRAGTPSHRRRPRRPAPVRCRDRCDRAADRRENWVPRKPHS</sequence>
<evidence type="ECO:0000313" key="4">
    <source>
        <dbReference type="Proteomes" id="UP001596012"/>
    </source>
</evidence>
<gene>
    <name evidence="3" type="ORF">ACFPH6_42405</name>
</gene>
<protein>
    <submittedName>
        <fullName evidence="3">MarR family winged helix-turn-helix transcriptional regulator</fullName>
    </submittedName>
</protein>
<feature type="domain" description="HTH marR-type" evidence="2">
    <location>
        <begin position="59"/>
        <end position="102"/>
    </location>
</feature>
<dbReference type="SUPFAM" id="SSF46785">
    <property type="entry name" value="Winged helix' DNA-binding domain"/>
    <property type="match status" value="1"/>
</dbReference>
<proteinExistence type="predicted"/>
<comment type="caution">
    <text evidence="3">The sequence shown here is derived from an EMBL/GenBank/DDBJ whole genome shotgun (WGS) entry which is preliminary data.</text>
</comment>
<reference evidence="4" key="1">
    <citation type="journal article" date="2019" name="Int. J. Syst. Evol. Microbiol.">
        <title>The Global Catalogue of Microorganisms (GCM) 10K type strain sequencing project: providing services to taxonomists for standard genome sequencing and annotation.</title>
        <authorList>
            <consortium name="The Broad Institute Genomics Platform"/>
            <consortium name="The Broad Institute Genome Sequencing Center for Infectious Disease"/>
            <person name="Wu L."/>
            <person name="Ma J."/>
        </authorList>
    </citation>
    <scope>NUCLEOTIDE SEQUENCE [LARGE SCALE GENOMIC DNA]</scope>
    <source>
        <strain evidence="4">DT43</strain>
    </source>
</reference>
<dbReference type="InterPro" id="IPR036388">
    <property type="entry name" value="WH-like_DNA-bd_sf"/>
</dbReference>
<feature type="compositionally biased region" description="Basic residues" evidence="1">
    <location>
        <begin position="121"/>
        <end position="130"/>
    </location>
</feature>
<accession>A0ABV8Z432</accession>
<dbReference type="RefSeq" id="WP_386353507.1">
    <property type="nucleotide sequence ID" value="NZ_JBHSFG010000087.1"/>
</dbReference>